<protein>
    <submittedName>
        <fullName evidence="3">2857_t:CDS:1</fullName>
    </submittedName>
</protein>
<evidence type="ECO:0000313" key="3">
    <source>
        <dbReference type="EMBL" id="CAG8502101.1"/>
    </source>
</evidence>
<dbReference type="OrthoDB" id="2013972at2759"/>
<dbReference type="EMBL" id="CAJVPS010000668">
    <property type="protein sequence ID" value="CAG8502101.1"/>
    <property type="molecule type" value="Genomic_DNA"/>
</dbReference>
<dbReference type="CDD" id="cd02440">
    <property type="entry name" value="AdoMet_MTases"/>
    <property type="match status" value="1"/>
</dbReference>
<comment type="caution">
    <text evidence="3">The sequence shown here is derived from an EMBL/GenBank/DDBJ whole genome shotgun (WGS) entry which is preliminary data.</text>
</comment>
<keyword evidence="4" id="KW-1185">Reference proteome</keyword>
<sequence>MGAKPSKPKRILQDGDTDNNSDNDPFIQRGQTYIDKSQEQQHFLRAIWIENFLSPVRGTLSAGGAKVLDVCCGPGTWMFDNASDFKNARFIGIDIVNLLPNEKPLNVEFQTADVLQRLPFDDDYFDFVYLQFVTLWFTEQQLIENIIPECVRVLRPGGWIEISDADVHLYMQGQLGTMINSYGKFFERFIAQQLQKHNFNPFLGCHLEFFLQSTQKVQNIQKKELDFSIPSLNTYGSGMGDTAFRFYSEVGIKSALERGLLKEEDTENFFINSMREAVERQAYFKFYRIFAEKI</sequence>
<name>A0A9N9F122_9GLOM</name>
<feature type="domain" description="Methyltransferase" evidence="2">
    <location>
        <begin position="67"/>
        <end position="158"/>
    </location>
</feature>
<dbReference type="Gene3D" id="3.40.50.150">
    <property type="entry name" value="Vaccinia Virus protein VP39"/>
    <property type="match status" value="1"/>
</dbReference>
<feature type="region of interest" description="Disordered" evidence="1">
    <location>
        <begin position="1"/>
        <end position="26"/>
    </location>
</feature>
<gene>
    <name evidence="3" type="ORF">ALEPTO_LOCUS3537</name>
</gene>
<dbReference type="Proteomes" id="UP000789508">
    <property type="component" value="Unassembled WGS sequence"/>
</dbReference>
<dbReference type="GO" id="GO:0008168">
    <property type="term" value="F:methyltransferase activity"/>
    <property type="evidence" value="ECO:0007669"/>
    <property type="project" value="TreeGrafter"/>
</dbReference>
<feature type="compositionally biased region" description="Basic residues" evidence="1">
    <location>
        <begin position="1"/>
        <end position="10"/>
    </location>
</feature>
<dbReference type="AlphaFoldDB" id="A0A9N9F122"/>
<reference evidence="3" key="1">
    <citation type="submission" date="2021-06" db="EMBL/GenBank/DDBJ databases">
        <authorList>
            <person name="Kallberg Y."/>
            <person name="Tangrot J."/>
            <person name="Rosling A."/>
        </authorList>
    </citation>
    <scope>NUCLEOTIDE SEQUENCE</scope>
    <source>
        <strain evidence="3">FL130A</strain>
    </source>
</reference>
<dbReference type="SUPFAM" id="SSF53335">
    <property type="entry name" value="S-adenosyl-L-methionine-dependent methyltransferases"/>
    <property type="match status" value="1"/>
</dbReference>
<evidence type="ECO:0000259" key="2">
    <source>
        <dbReference type="Pfam" id="PF13649"/>
    </source>
</evidence>
<dbReference type="InterPro" id="IPR029063">
    <property type="entry name" value="SAM-dependent_MTases_sf"/>
</dbReference>
<accession>A0A9N9F122</accession>
<proteinExistence type="predicted"/>
<evidence type="ECO:0000256" key="1">
    <source>
        <dbReference type="SAM" id="MobiDB-lite"/>
    </source>
</evidence>
<organism evidence="3 4">
    <name type="scientific">Ambispora leptoticha</name>
    <dbReference type="NCBI Taxonomy" id="144679"/>
    <lineage>
        <taxon>Eukaryota</taxon>
        <taxon>Fungi</taxon>
        <taxon>Fungi incertae sedis</taxon>
        <taxon>Mucoromycota</taxon>
        <taxon>Glomeromycotina</taxon>
        <taxon>Glomeromycetes</taxon>
        <taxon>Archaeosporales</taxon>
        <taxon>Ambisporaceae</taxon>
        <taxon>Ambispora</taxon>
    </lineage>
</organism>
<dbReference type="PANTHER" id="PTHR43591:SF24">
    <property type="entry name" value="2-METHOXY-6-POLYPRENYL-1,4-BENZOQUINOL METHYLASE, MITOCHONDRIAL"/>
    <property type="match status" value="1"/>
</dbReference>
<dbReference type="PANTHER" id="PTHR43591">
    <property type="entry name" value="METHYLTRANSFERASE"/>
    <property type="match status" value="1"/>
</dbReference>
<evidence type="ECO:0000313" key="4">
    <source>
        <dbReference type="Proteomes" id="UP000789508"/>
    </source>
</evidence>
<dbReference type="Pfam" id="PF13649">
    <property type="entry name" value="Methyltransf_25"/>
    <property type="match status" value="1"/>
</dbReference>
<dbReference type="InterPro" id="IPR041698">
    <property type="entry name" value="Methyltransf_25"/>
</dbReference>